<evidence type="ECO:0000313" key="3">
    <source>
        <dbReference type="Proteomes" id="UP000564644"/>
    </source>
</evidence>
<gene>
    <name evidence="2" type="ORF">H7C18_08270</name>
</gene>
<dbReference type="RefSeq" id="WP_185128551.1">
    <property type="nucleotide sequence ID" value="NZ_JACJVO010000009.1"/>
</dbReference>
<evidence type="ECO:0000256" key="1">
    <source>
        <dbReference type="SAM" id="MobiDB-lite"/>
    </source>
</evidence>
<organism evidence="2 3">
    <name type="scientific">Cohnella zeiphila</name>
    <dbReference type="NCBI Taxonomy" id="2761120"/>
    <lineage>
        <taxon>Bacteria</taxon>
        <taxon>Bacillati</taxon>
        <taxon>Bacillota</taxon>
        <taxon>Bacilli</taxon>
        <taxon>Bacillales</taxon>
        <taxon>Paenibacillaceae</taxon>
        <taxon>Cohnella</taxon>
    </lineage>
</organism>
<comment type="caution">
    <text evidence="2">The sequence shown here is derived from an EMBL/GenBank/DDBJ whole genome shotgun (WGS) entry which is preliminary data.</text>
</comment>
<proteinExistence type="predicted"/>
<reference evidence="2 3" key="1">
    <citation type="submission" date="2020-08" db="EMBL/GenBank/DDBJ databases">
        <title>Cohnella phylogeny.</title>
        <authorList>
            <person name="Dunlap C."/>
        </authorList>
    </citation>
    <scope>NUCLEOTIDE SEQUENCE [LARGE SCALE GENOMIC DNA]</scope>
    <source>
        <strain evidence="2 3">CBP 2801</strain>
    </source>
</reference>
<feature type="compositionally biased region" description="Basic and acidic residues" evidence="1">
    <location>
        <begin position="36"/>
        <end position="53"/>
    </location>
</feature>
<keyword evidence="3" id="KW-1185">Reference proteome</keyword>
<evidence type="ECO:0000313" key="2">
    <source>
        <dbReference type="EMBL" id="MBB6730896.1"/>
    </source>
</evidence>
<protein>
    <submittedName>
        <fullName evidence="2">Uncharacterized protein</fullName>
    </submittedName>
</protein>
<accession>A0A7X0VUF8</accession>
<dbReference type="Proteomes" id="UP000564644">
    <property type="component" value="Unassembled WGS sequence"/>
</dbReference>
<name>A0A7X0VUF8_9BACL</name>
<sequence>MVKQVKRCALFGHLPPAYNESVNKTALCQTKEEDDGDRKTGSRSQERRSRTSLEKVATVGKYSLDHH</sequence>
<feature type="region of interest" description="Disordered" evidence="1">
    <location>
        <begin position="29"/>
        <end position="67"/>
    </location>
</feature>
<dbReference type="AlphaFoldDB" id="A0A7X0VUF8"/>
<dbReference type="EMBL" id="JACJVO010000009">
    <property type="protein sequence ID" value="MBB6730896.1"/>
    <property type="molecule type" value="Genomic_DNA"/>
</dbReference>